<name>A0ACB0J709_TRIPR</name>
<dbReference type="EMBL" id="CASHSV030000024">
    <property type="protein sequence ID" value="CAJ2640776.1"/>
    <property type="molecule type" value="Genomic_DNA"/>
</dbReference>
<evidence type="ECO:0000313" key="1">
    <source>
        <dbReference type="EMBL" id="CAJ2640776.1"/>
    </source>
</evidence>
<accession>A0ACB0J709</accession>
<keyword evidence="2" id="KW-1185">Reference proteome</keyword>
<proteinExistence type="predicted"/>
<protein>
    <submittedName>
        <fullName evidence="1">Uncharacterized protein</fullName>
    </submittedName>
</protein>
<organism evidence="1 2">
    <name type="scientific">Trifolium pratense</name>
    <name type="common">Red clover</name>
    <dbReference type="NCBI Taxonomy" id="57577"/>
    <lineage>
        <taxon>Eukaryota</taxon>
        <taxon>Viridiplantae</taxon>
        <taxon>Streptophyta</taxon>
        <taxon>Embryophyta</taxon>
        <taxon>Tracheophyta</taxon>
        <taxon>Spermatophyta</taxon>
        <taxon>Magnoliopsida</taxon>
        <taxon>eudicotyledons</taxon>
        <taxon>Gunneridae</taxon>
        <taxon>Pentapetalae</taxon>
        <taxon>rosids</taxon>
        <taxon>fabids</taxon>
        <taxon>Fabales</taxon>
        <taxon>Fabaceae</taxon>
        <taxon>Papilionoideae</taxon>
        <taxon>50 kb inversion clade</taxon>
        <taxon>NPAAA clade</taxon>
        <taxon>Hologalegina</taxon>
        <taxon>IRL clade</taxon>
        <taxon>Trifolieae</taxon>
        <taxon>Trifolium</taxon>
    </lineage>
</organism>
<gene>
    <name evidence="1" type="ORF">MILVUS5_LOCUS10573</name>
</gene>
<dbReference type="Proteomes" id="UP001177021">
    <property type="component" value="Unassembled WGS sequence"/>
</dbReference>
<sequence>MSFAFCINSAKGLLGTMVHVENSSTFRGIQNLECVVLPPGISNAAIPLEATVKTISPFERYAADMAL</sequence>
<reference evidence="1" key="1">
    <citation type="submission" date="2023-10" db="EMBL/GenBank/DDBJ databases">
        <authorList>
            <person name="Rodriguez Cubillos JULIANA M."/>
            <person name="De Vega J."/>
        </authorList>
    </citation>
    <scope>NUCLEOTIDE SEQUENCE</scope>
</reference>
<comment type="caution">
    <text evidence="1">The sequence shown here is derived from an EMBL/GenBank/DDBJ whole genome shotgun (WGS) entry which is preliminary data.</text>
</comment>
<evidence type="ECO:0000313" key="2">
    <source>
        <dbReference type="Proteomes" id="UP001177021"/>
    </source>
</evidence>